<dbReference type="PANTHER" id="PTHR43065">
    <property type="entry name" value="SENSOR HISTIDINE KINASE"/>
    <property type="match status" value="1"/>
</dbReference>
<dbReference type="InterPro" id="IPR036890">
    <property type="entry name" value="HATPase_C_sf"/>
</dbReference>
<dbReference type="InterPro" id="IPR003661">
    <property type="entry name" value="HisK_dim/P_dom"/>
</dbReference>
<keyword evidence="5" id="KW-0547">Nucleotide-binding</keyword>
<dbReference type="InterPro" id="IPR004358">
    <property type="entry name" value="Sig_transdc_His_kin-like_C"/>
</dbReference>
<dbReference type="PANTHER" id="PTHR43065:SF46">
    <property type="entry name" value="C4-DICARBOXYLATE TRANSPORT SENSOR PROTEIN DCTB"/>
    <property type="match status" value="1"/>
</dbReference>
<dbReference type="GO" id="GO:0000155">
    <property type="term" value="F:phosphorelay sensor kinase activity"/>
    <property type="evidence" value="ECO:0007669"/>
    <property type="project" value="InterPro"/>
</dbReference>
<evidence type="ECO:0000259" key="10">
    <source>
        <dbReference type="PROSITE" id="PS50109"/>
    </source>
</evidence>
<accession>A0AAE4APV4</accession>
<evidence type="ECO:0000256" key="2">
    <source>
        <dbReference type="ARBA" id="ARBA00012438"/>
    </source>
</evidence>
<dbReference type="GO" id="GO:0005524">
    <property type="term" value="F:ATP binding"/>
    <property type="evidence" value="ECO:0007669"/>
    <property type="project" value="UniProtKB-KW"/>
</dbReference>
<keyword evidence="7" id="KW-0067">ATP-binding</keyword>
<feature type="transmembrane region" description="Helical" evidence="9">
    <location>
        <begin position="32"/>
        <end position="49"/>
    </location>
</feature>
<keyword evidence="9" id="KW-0472">Membrane</keyword>
<feature type="transmembrane region" description="Helical" evidence="9">
    <location>
        <begin position="132"/>
        <end position="157"/>
    </location>
</feature>
<dbReference type="EMBL" id="JAUSVL010000001">
    <property type="protein sequence ID" value="MDQ0290951.1"/>
    <property type="molecule type" value="Genomic_DNA"/>
</dbReference>
<dbReference type="CDD" id="cd00082">
    <property type="entry name" value="HisKA"/>
    <property type="match status" value="1"/>
</dbReference>
<evidence type="ECO:0000256" key="9">
    <source>
        <dbReference type="SAM" id="Phobius"/>
    </source>
</evidence>
<keyword evidence="9" id="KW-0812">Transmembrane</keyword>
<dbReference type="Gene3D" id="3.30.565.10">
    <property type="entry name" value="Histidine kinase-like ATPase, C-terminal domain"/>
    <property type="match status" value="1"/>
</dbReference>
<evidence type="ECO:0000313" key="11">
    <source>
        <dbReference type="EMBL" id="MDQ0290951.1"/>
    </source>
</evidence>
<keyword evidence="6 11" id="KW-0418">Kinase</keyword>
<feature type="transmembrane region" description="Helical" evidence="9">
    <location>
        <begin position="6"/>
        <end position="25"/>
    </location>
</feature>
<comment type="caution">
    <text evidence="11">The sequence shown here is derived from an EMBL/GenBank/DDBJ whole genome shotgun (WGS) entry which is preliminary data.</text>
</comment>
<evidence type="ECO:0000256" key="6">
    <source>
        <dbReference type="ARBA" id="ARBA00022777"/>
    </source>
</evidence>
<evidence type="ECO:0000256" key="8">
    <source>
        <dbReference type="ARBA" id="ARBA00023012"/>
    </source>
</evidence>
<keyword evidence="12" id="KW-1185">Reference proteome</keyword>
<keyword evidence="3" id="KW-0597">Phosphoprotein</keyword>
<keyword evidence="9" id="KW-1133">Transmembrane helix</keyword>
<dbReference type="SUPFAM" id="SSF55874">
    <property type="entry name" value="ATPase domain of HSP90 chaperone/DNA topoisomerase II/histidine kinase"/>
    <property type="match status" value="1"/>
</dbReference>
<dbReference type="InterPro" id="IPR005467">
    <property type="entry name" value="His_kinase_dom"/>
</dbReference>
<evidence type="ECO:0000313" key="12">
    <source>
        <dbReference type="Proteomes" id="UP001238163"/>
    </source>
</evidence>
<dbReference type="Gene3D" id="1.10.287.130">
    <property type="match status" value="1"/>
</dbReference>
<dbReference type="SMART" id="SM00387">
    <property type="entry name" value="HATPase_c"/>
    <property type="match status" value="1"/>
</dbReference>
<organism evidence="11 12">
    <name type="scientific">Oligosphaera ethanolica</name>
    <dbReference type="NCBI Taxonomy" id="760260"/>
    <lineage>
        <taxon>Bacteria</taxon>
        <taxon>Pseudomonadati</taxon>
        <taxon>Lentisphaerota</taxon>
        <taxon>Oligosphaeria</taxon>
        <taxon>Oligosphaerales</taxon>
        <taxon>Oligosphaeraceae</taxon>
        <taxon>Oligosphaera</taxon>
    </lineage>
</organism>
<dbReference type="Pfam" id="PF02518">
    <property type="entry name" value="HATPase_c"/>
    <property type="match status" value="1"/>
</dbReference>
<keyword evidence="4" id="KW-0808">Transferase</keyword>
<dbReference type="EC" id="2.7.13.3" evidence="2"/>
<proteinExistence type="predicted"/>
<dbReference type="AlphaFoldDB" id="A0AAE4APV4"/>
<evidence type="ECO:0000256" key="1">
    <source>
        <dbReference type="ARBA" id="ARBA00000085"/>
    </source>
</evidence>
<gene>
    <name evidence="11" type="ORF">J3R75_003058</name>
</gene>
<dbReference type="InterPro" id="IPR003594">
    <property type="entry name" value="HATPase_dom"/>
</dbReference>
<protein>
    <recommendedName>
        <fullName evidence="2">histidine kinase</fullName>
        <ecNumber evidence="2">2.7.13.3</ecNumber>
    </recommendedName>
</protein>
<name>A0AAE4APV4_9BACT</name>
<sequence length="641" mass="72505">MFSALVILLLELTALAVFVMMLHCLRRVIGIVPLYLVLGTLFMLGQATWIPELVLDVTPNIWDTLSYGLLLIPVMSMFLVIYETEGTTEAQRFILSMMVLGIGFFFTTRLLFSHYSVDSGFKWYDDSDPFMLVMSLQQGMIGLTFLHLLLFFLLPILYQTMRNRQMPVLFCFFVSMNMYLMSAELLVRFLSRNEAADVSWSVEAGRCLVVTWISVLTYLYLHLGRALRIERRIGAFGIVIDLFKHLQSTNQMRQSLAEWAGRYQAVFDNSSELIFLLDEHGMVLNANTAAMSTLHLLLTQPDFVLASQVLDANDKPFVWNDEWQRLWRGSEDKKVVMFTNMTLLLPDGRRRDVDFNLSQAWVNEKAMAVLIMHDMTEQRDKEREHLKLEEQLMHSQRLEAVGQLAGGVAHDFNNLLHGILGSIEMLSRQDLTPASRAMLGNIDAASKRAAELTSQLLGFARRGKFQEELLDLSALITQAGTLFNTTAKGIAFKTLLDPEPMMIYGDAAQLQQIILNLLFNSKDAVAELSGEKRIVLRAEQAHEDMPEWDKRPQRDAKAGDFVCIKVRDNGCGIPPALVGHIFDPFFTTKGPHKGTGMGLAMVYGCVTHHQGWLDVKSQVGQGTEFTVFLPKARKGKKVGER</sequence>
<keyword evidence="8" id="KW-0902">Two-component regulatory system</keyword>
<evidence type="ECO:0000256" key="3">
    <source>
        <dbReference type="ARBA" id="ARBA00022553"/>
    </source>
</evidence>
<evidence type="ECO:0000256" key="7">
    <source>
        <dbReference type="ARBA" id="ARBA00022840"/>
    </source>
</evidence>
<dbReference type="RefSeq" id="WP_307263048.1">
    <property type="nucleotide sequence ID" value="NZ_JAUSVL010000001.1"/>
</dbReference>
<feature type="transmembrane region" description="Helical" evidence="9">
    <location>
        <begin position="169"/>
        <end position="191"/>
    </location>
</feature>
<dbReference type="SUPFAM" id="SSF47384">
    <property type="entry name" value="Homodimeric domain of signal transducing histidine kinase"/>
    <property type="match status" value="1"/>
</dbReference>
<dbReference type="SMART" id="SM00388">
    <property type="entry name" value="HisKA"/>
    <property type="match status" value="1"/>
</dbReference>
<feature type="transmembrane region" description="Helical" evidence="9">
    <location>
        <begin position="93"/>
        <end position="112"/>
    </location>
</feature>
<comment type="catalytic activity">
    <reaction evidence="1">
        <text>ATP + protein L-histidine = ADP + protein N-phospho-L-histidine.</text>
        <dbReference type="EC" id="2.7.13.3"/>
    </reaction>
</comment>
<dbReference type="InterPro" id="IPR036097">
    <property type="entry name" value="HisK_dim/P_sf"/>
</dbReference>
<dbReference type="InterPro" id="IPR000014">
    <property type="entry name" value="PAS"/>
</dbReference>
<evidence type="ECO:0000256" key="5">
    <source>
        <dbReference type="ARBA" id="ARBA00022741"/>
    </source>
</evidence>
<dbReference type="Proteomes" id="UP001238163">
    <property type="component" value="Unassembled WGS sequence"/>
</dbReference>
<feature type="transmembrane region" description="Helical" evidence="9">
    <location>
        <begin position="203"/>
        <end position="223"/>
    </location>
</feature>
<dbReference type="InterPro" id="IPR035965">
    <property type="entry name" value="PAS-like_dom_sf"/>
</dbReference>
<dbReference type="Pfam" id="PF13188">
    <property type="entry name" value="PAS_8"/>
    <property type="match status" value="1"/>
</dbReference>
<dbReference type="Pfam" id="PF00512">
    <property type="entry name" value="HisKA"/>
    <property type="match status" value="1"/>
</dbReference>
<dbReference type="SUPFAM" id="SSF55785">
    <property type="entry name" value="PYP-like sensor domain (PAS domain)"/>
    <property type="match status" value="1"/>
</dbReference>
<reference evidence="11" key="1">
    <citation type="submission" date="2023-07" db="EMBL/GenBank/DDBJ databases">
        <title>Genomic Encyclopedia of Type Strains, Phase IV (KMG-IV): sequencing the most valuable type-strain genomes for metagenomic binning, comparative biology and taxonomic classification.</title>
        <authorList>
            <person name="Goeker M."/>
        </authorList>
    </citation>
    <scope>NUCLEOTIDE SEQUENCE</scope>
    <source>
        <strain evidence="11">DSM 24202</strain>
    </source>
</reference>
<dbReference type="PROSITE" id="PS50109">
    <property type="entry name" value="HIS_KIN"/>
    <property type="match status" value="1"/>
</dbReference>
<evidence type="ECO:0000256" key="4">
    <source>
        <dbReference type="ARBA" id="ARBA00022679"/>
    </source>
</evidence>
<feature type="domain" description="Histidine kinase" evidence="10">
    <location>
        <begin position="407"/>
        <end position="633"/>
    </location>
</feature>
<feature type="transmembrane region" description="Helical" evidence="9">
    <location>
        <begin position="61"/>
        <end position="81"/>
    </location>
</feature>
<dbReference type="PRINTS" id="PR00344">
    <property type="entry name" value="BCTRLSENSOR"/>
</dbReference>
<dbReference type="Gene3D" id="3.30.450.20">
    <property type="entry name" value="PAS domain"/>
    <property type="match status" value="1"/>
</dbReference>